<accession>A0AAV4R315</accession>
<organism evidence="2 3">
    <name type="scientific">Caerostris extrusa</name>
    <name type="common">Bark spider</name>
    <name type="synonym">Caerostris bankana</name>
    <dbReference type="NCBI Taxonomy" id="172846"/>
    <lineage>
        <taxon>Eukaryota</taxon>
        <taxon>Metazoa</taxon>
        <taxon>Ecdysozoa</taxon>
        <taxon>Arthropoda</taxon>
        <taxon>Chelicerata</taxon>
        <taxon>Arachnida</taxon>
        <taxon>Araneae</taxon>
        <taxon>Araneomorphae</taxon>
        <taxon>Entelegynae</taxon>
        <taxon>Araneoidea</taxon>
        <taxon>Araneidae</taxon>
        <taxon>Caerostris</taxon>
    </lineage>
</organism>
<keyword evidence="1" id="KW-0812">Transmembrane</keyword>
<dbReference type="PANTHER" id="PTHR32251:SF15">
    <property type="entry name" value="3-OXO-5-ALPHA-STEROID 4-DEHYDROGENASE (DUF1295)"/>
    <property type="match status" value="1"/>
</dbReference>
<feature type="transmembrane region" description="Helical" evidence="1">
    <location>
        <begin position="328"/>
        <end position="350"/>
    </location>
</feature>
<evidence type="ECO:0000313" key="2">
    <source>
        <dbReference type="EMBL" id="GIY14792.1"/>
    </source>
</evidence>
<feature type="transmembrane region" description="Helical" evidence="1">
    <location>
        <begin position="216"/>
        <end position="238"/>
    </location>
</feature>
<evidence type="ECO:0000256" key="1">
    <source>
        <dbReference type="SAM" id="Phobius"/>
    </source>
</evidence>
<gene>
    <name evidence="2" type="ORF">CEXT_610781</name>
</gene>
<protein>
    <recommendedName>
        <fullName evidence="4">Gustatory receptor</fullName>
    </recommendedName>
</protein>
<dbReference type="InterPro" id="IPR010721">
    <property type="entry name" value="UstE-like"/>
</dbReference>
<feature type="transmembrane region" description="Helical" evidence="1">
    <location>
        <begin position="109"/>
        <end position="130"/>
    </location>
</feature>
<dbReference type="GO" id="GO:0016020">
    <property type="term" value="C:membrane"/>
    <property type="evidence" value="ECO:0007669"/>
    <property type="project" value="TreeGrafter"/>
</dbReference>
<comment type="caution">
    <text evidence="2">The sequence shown here is derived from an EMBL/GenBank/DDBJ whole genome shotgun (WGS) entry which is preliminary data.</text>
</comment>
<name>A0AAV4R315_CAEEX</name>
<evidence type="ECO:0008006" key="4">
    <source>
        <dbReference type="Google" id="ProtNLM"/>
    </source>
</evidence>
<dbReference type="Proteomes" id="UP001054945">
    <property type="component" value="Unassembled WGS sequence"/>
</dbReference>
<dbReference type="PANTHER" id="PTHR32251">
    <property type="entry name" value="3-OXO-5-ALPHA-STEROID 4-DEHYDROGENASE"/>
    <property type="match status" value="1"/>
</dbReference>
<proteinExistence type="predicted"/>
<reference evidence="2 3" key="1">
    <citation type="submission" date="2021-06" db="EMBL/GenBank/DDBJ databases">
        <title>Caerostris extrusa draft genome.</title>
        <authorList>
            <person name="Kono N."/>
            <person name="Arakawa K."/>
        </authorList>
    </citation>
    <scope>NUCLEOTIDE SEQUENCE [LARGE SCALE GENOMIC DNA]</scope>
</reference>
<feature type="transmembrane region" description="Helical" evidence="1">
    <location>
        <begin position="69"/>
        <end position="88"/>
    </location>
</feature>
<evidence type="ECO:0000313" key="3">
    <source>
        <dbReference type="Proteomes" id="UP001054945"/>
    </source>
</evidence>
<keyword evidence="1" id="KW-1133">Transmembrane helix</keyword>
<keyword evidence="3" id="KW-1185">Reference proteome</keyword>
<dbReference type="EMBL" id="BPLR01007144">
    <property type="protein sequence ID" value="GIY14792.1"/>
    <property type="molecule type" value="Genomic_DNA"/>
</dbReference>
<keyword evidence="1" id="KW-0472">Membrane</keyword>
<sequence>MKTSEGTIGNVLNLDEFFTNEPSQNIIRDFSRELYDGPQFSLISYEEQQFLENVKEETLNLCTYELRQIMVTTFVCIWGLRLSGFLFYRILQIGRDKRFDDRRSNVIRFAVFWTFQAVWVFTVSLPVIFINSPRKVAPNVNPPPMTVLDIVGTVMFVVGFLCESVSDIQKFQFKENSTTKDRWSMEIFSPPKLLWRNFAVVGDLRFVNECSQGPEWLAILSPIFITLILLFLSGLPLLERSADERYRNIDDYRTYKLTTSPLIPLPKGVYFDIPRIFKFLLFCEYPLYNYLDPSKAAPLPPDLPVPEAEVLCSSDFEDKATKISCMRLIFKVHVLPFIFIFFFVDTYYFLF</sequence>
<dbReference type="AlphaFoldDB" id="A0AAV4R315"/>
<dbReference type="Pfam" id="PF06966">
    <property type="entry name" value="DUF1295"/>
    <property type="match status" value="1"/>
</dbReference>